<reference evidence="2 3" key="1">
    <citation type="submission" date="2019-03" db="EMBL/GenBank/DDBJ databases">
        <title>Single cell metagenomics reveals metabolic interactions within the superorganism composed of flagellate Streblomastix strix and complex community of Bacteroidetes bacteria on its surface.</title>
        <authorList>
            <person name="Treitli S.C."/>
            <person name="Kolisko M."/>
            <person name="Husnik F."/>
            <person name="Keeling P."/>
            <person name="Hampl V."/>
        </authorList>
    </citation>
    <scope>NUCLEOTIDE SEQUENCE [LARGE SCALE GENOMIC DNA]</scope>
    <source>
        <strain evidence="2">ST1C</strain>
    </source>
</reference>
<dbReference type="EMBL" id="SNRW01043753">
    <property type="protein sequence ID" value="KAA6326795.1"/>
    <property type="molecule type" value="Genomic_DNA"/>
</dbReference>
<dbReference type="Proteomes" id="UP000324800">
    <property type="component" value="Unassembled WGS sequence"/>
</dbReference>
<protein>
    <submittedName>
        <fullName evidence="2">Uncharacterized protein</fullName>
    </submittedName>
</protein>
<feature type="region of interest" description="Disordered" evidence="1">
    <location>
        <begin position="1"/>
        <end position="22"/>
    </location>
</feature>
<sequence>MAAAHKKPGPEKPPVPPIVGAKFKIDRKIGSGAF</sequence>
<dbReference type="AlphaFoldDB" id="A0A5J4QZT0"/>
<comment type="caution">
    <text evidence="2">The sequence shown here is derived from an EMBL/GenBank/DDBJ whole genome shotgun (WGS) entry which is preliminary data.</text>
</comment>
<organism evidence="2 3">
    <name type="scientific">Streblomastix strix</name>
    <dbReference type="NCBI Taxonomy" id="222440"/>
    <lineage>
        <taxon>Eukaryota</taxon>
        <taxon>Metamonada</taxon>
        <taxon>Preaxostyla</taxon>
        <taxon>Oxymonadida</taxon>
        <taxon>Streblomastigidae</taxon>
        <taxon>Streblomastix</taxon>
    </lineage>
</organism>
<accession>A0A5J4QZT0</accession>
<name>A0A5J4QZT0_9EUKA</name>
<feature type="non-terminal residue" evidence="2">
    <location>
        <position position="34"/>
    </location>
</feature>
<evidence type="ECO:0000313" key="3">
    <source>
        <dbReference type="Proteomes" id="UP000324800"/>
    </source>
</evidence>
<proteinExistence type="predicted"/>
<gene>
    <name evidence="2" type="ORF">EZS28_053900</name>
</gene>
<evidence type="ECO:0000313" key="2">
    <source>
        <dbReference type="EMBL" id="KAA6326795.1"/>
    </source>
</evidence>
<evidence type="ECO:0000256" key="1">
    <source>
        <dbReference type="SAM" id="MobiDB-lite"/>
    </source>
</evidence>